<keyword evidence="2" id="KW-1185">Reference proteome</keyword>
<sequence>MNVKVPAEFPDPALIHDHLRKVMTHGARASVLATYAPELVDLLVPGADTALHGRAYDAEQAIRSGISAMPSERAEALRILFELSSPTHTSLESRRRSAARRLGLHPTTFRKPHHEGILVLDLAISVYAHLRGNGGAVNA</sequence>
<comment type="caution">
    <text evidence="1">The sequence shown here is derived from an EMBL/GenBank/DDBJ whole genome shotgun (WGS) entry which is preliminary data.</text>
</comment>
<gene>
    <name evidence="1" type="ORF">GCM10010468_70020</name>
</gene>
<reference evidence="2" key="1">
    <citation type="journal article" date="2019" name="Int. J. Syst. Evol. Microbiol.">
        <title>The Global Catalogue of Microorganisms (GCM) 10K type strain sequencing project: providing services to taxonomists for standard genome sequencing and annotation.</title>
        <authorList>
            <consortium name="The Broad Institute Genomics Platform"/>
            <consortium name="The Broad Institute Genome Sequencing Center for Infectious Disease"/>
            <person name="Wu L."/>
            <person name="Ma J."/>
        </authorList>
    </citation>
    <scope>NUCLEOTIDE SEQUENCE [LARGE SCALE GENOMIC DNA]</scope>
    <source>
        <strain evidence="2">JCM 9377</strain>
    </source>
</reference>
<evidence type="ECO:0000313" key="1">
    <source>
        <dbReference type="EMBL" id="GAA3235997.1"/>
    </source>
</evidence>
<accession>A0ABP6QKA3</accession>
<evidence type="ECO:0000313" key="2">
    <source>
        <dbReference type="Proteomes" id="UP001501237"/>
    </source>
</evidence>
<protein>
    <recommendedName>
        <fullName evidence="3">PucR-like helix-turn-helix protein</fullName>
    </recommendedName>
</protein>
<dbReference type="EMBL" id="BAAAUV010000029">
    <property type="protein sequence ID" value="GAA3235997.1"/>
    <property type="molecule type" value="Genomic_DNA"/>
</dbReference>
<organism evidence="1 2">
    <name type="scientific">Actinocorallia longicatena</name>
    <dbReference type="NCBI Taxonomy" id="111803"/>
    <lineage>
        <taxon>Bacteria</taxon>
        <taxon>Bacillati</taxon>
        <taxon>Actinomycetota</taxon>
        <taxon>Actinomycetes</taxon>
        <taxon>Streptosporangiales</taxon>
        <taxon>Thermomonosporaceae</taxon>
        <taxon>Actinocorallia</taxon>
    </lineage>
</organism>
<name>A0ABP6QKA3_9ACTN</name>
<proteinExistence type="predicted"/>
<evidence type="ECO:0008006" key="3">
    <source>
        <dbReference type="Google" id="ProtNLM"/>
    </source>
</evidence>
<dbReference type="Proteomes" id="UP001501237">
    <property type="component" value="Unassembled WGS sequence"/>
</dbReference>